<evidence type="ECO:0000256" key="2">
    <source>
        <dbReference type="ARBA" id="ARBA00022475"/>
    </source>
</evidence>
<evidence type="ECO:0000313" key="4">
    <source>
        <dbReference type="EMBL" id="TPN82449.1"/>
    </source>
</evidence>
<gene>
    <name evidence="4" type="ORF">FHK87_23810</name>
</gene>
<keyword evidence="3" id="KW-0472">Membrane</keyword>
<reference evidence="4 5" key="1">
    <citation type="submission" date="2019-06" db="EMBL/GenBank/DDBJ databases">
        <authorList>
            <person name="Meng X."/>
        </authorList>
    </citation>
    <scope>NUCLEOTIDE SEQUENCE [LARGE SCALE GENOMIC DNA]</scope>
    <source>
        <strain evidence="4 5">M625</strain>
    </source>
</reference>
<accession>A0A504J5T7</accession>
<evidence type="ECO:0000313" key="5">
    <source>
        <dbReference type="Proteomes" id="UP000315540"/>
    </source>
</evidence>
<dbReference type="InterPro" id="IPR009722">
    <property type="entry name" value="YjiK/CarP"/>
</dbReference>
<dbReference type="EMBL" id="VFWZ01000009">
    <property type="protein sequence ID" value="TPN82449.1"/>
    <property type="molecule type" value="Genomic_DNA"/>
</dbReference>
<dbReference type="AlphaFoldDB" id="A0A504J5T7"/>
<dbReference type="SUPFAM" id="SSF101898">
    <property type="entry name" value="NHL repeat"/>
    <property type="match status" value="1"/>
</dbReference>
<dbReference type="Pfam" id="PF06977">
    <property type="entry name" value="SdiA-regulated"/>
    <property type="match status" value="1"/>
</dbReference>
<proteinExistence type="predicted"/>
<sequence>MPGIKEINIKKISFIMFLVTLSMSCQKHNTSLKKITSLKKSLKEVSGITQLSDGNLYAINDSGNDNTLFCLDSKGDILEKIKIPGAKNIDWEDLAYGENDTLYIGDFGNNTNDRKNLVIYKVSGVISRNISVSKIKFTLGDQKSFPPKKKNLNFDVEAFIYLNDHLYLFSKNRSSKFEGTTKLYQLSTKPGKHVAKLIDTYSFCNDPADCFITGAAINTQKDKIVLLTYNKLFILSDFKNNNLFKGGIQKIKLKHYSQKEGICFKNDTTLFITDESGKKKKASLYEYTLD</sequence>
<comment type="subcellular location">
    <subcellularLocation>
        <location evidence="1">Cell membrane</location>
    </subcellularLocation>
</comment>
<dbReference type="OrthoDB" id="5599486at2"/>
<dbReference type="RefSeq" id="WP_140597381.1">
    <property type="nucleotide sequence ID" value="NZ_VFWZ01000009.1"/>
</dbReference>
<dbReference type="PROSITE" id="PS51257">
    <property type="entry name" value="PROKAR_LIPOPROTEIN"/>
    <property type="match status" value="1"/>
</dbReference>
<dbReference type="Proteomes" id="UP000315540">
    <property type="component" value="Unassembled WGS sequence"/>
</dbReference>
<evidence type="ECO:0000256" key="1">
    <source>
        <dbReference type="ARBA" id="ARBA00004236"/>
    </source>
</evidence>
<name>A0A504J5T7_9FLAO</name>
<protein>
    <submittedName>
        <fullName evidence="4">Uncharacterized protein</fullName>
    </submittedName>
</protein>
<evidence type="ECO:0000256" key="3">
    <source>
        <dbReference type="ARBA" id="ARBA00023136"/>
    </source>
</evidence>
<comment type="caution">
    <text evidence="4">The sequence shown here is derived from an EMBL/GenBank/DDBJ whole genome shotgun (WGS) entry which is preliminary data.</text>
</comment>
<keyword evidence="2" id="KW-1003">Cell membrane</keyword>
<organism evidence="4 5">
    <name type="scientific">Aquimarina algicola</name>
    <dbReference type="NCBI Taxonomy" id="2589995"/>
    <lineage>
        <taxon>Bacteria</taxon>
        <taxon>Pseudomonadati</taxon>
        <taxon>Bacteroidota</taxon>
        <taxon>Flavobacteriia</taxon>
        <taxon>Flavobacteriales</taxon>
        <taxon>Flavobacteriaceae</taxon>
        <taxon>Aquimarina</taxon>
    </lineage>
</organism>
<keyword evidence="5" id="KW-1185">Reference proteome</keyword>
<dbReference type="GO" id="GO:0005886">
    <property type="term" value="C:plasma membrane"/>
    <property type="evidence" value="ECO:0007669"/>
    <property type="project" value="UniProtKB-SubCell"/>
</dbReference>